<dbReference type="Proteomes" id="UP000290439">
    <property type="component" value="Chromosome"/>
</dbReference>
<dbReference type="InterPro" id="IPR041546">
    <property type="entry name" value="ClpA/ClpB_AAA_lid"/>
</dbReference>
<dbReference type="RefSeq" id="WP_130918149.1">
    <property type="nucleotide sequence ID" value="NZ_JARWOB010000041.1"/>
</dbReference>
<dbReference type="InterPro" id="IPR018368">
    <property type="entry name" value="ClpA/B_CS1"/>
</dbReference>
<dbReference type="FunFam" id="3.40.50.300:FF:000025">
    <property type="entry name" value="ATP-dependent Clp protease subunit"/>
    <property type="match status" value="1"/>
</dbReference>
<comment type="similarity">
    <text evidence="2 12">Belongs to the ClpA/ClpB family.</text>
</comment>
<dbReference type="PROSITE" id="PS00871">
    <property type="entry name" value="CLPAB_2"/>
    <property type="match status" value="1"/>
</dbReference>
<dbReference type="FunFam" id="1.10.8.60:FF:000017">
    <property type="entry name" value="ATP-dependent chaperone ClpB"/>
    <property type="match status" value="1"/>
</dbReference>
<evidence type="ECO:0000256" key="11">
    <source>
        <dbReference type="PROSITE-ProRule" id="PRU01251"/>
    </source>
</evidence>
<evidence type="ECO:0000256" key="5">
    <source>
        <dbReference type="ARBA" id="ARBA00022741"/>
    </source>
</evidence>
<comment type="subcellular location">
    <subcellularLocation>
        <location evidence="1 13">Cytoplasm</location>
    </subcellularLocation>
</comment>
<dbReference type="InterPro" id="IPR019489">
    <property type="entry name" value="Clp_ATPase_C"/>
</dbReference>
<dbReference type="PROSITE" id="PS00870">
    <property type="entry name" value="CLPAB_1"/>
    <property type="match status" value="1"/>
</dbReference>
<dbReference type="SUPFAM" id="SSF52540">
    <property type="entry name" value="P-loop containing nucleoside triphosphate hydrolases"/>
    <property type="match status" value="2"/>
</dbReference>
<evidence type="ECO:0000256" key="9">
    <source>
        <dbReference type="ARBA" id="ARBA00023186"/>
    </source>
</evidence>
<protein>
    <recommendedName>
        <fullName evidence="3 13">Chaperone protein ClpB</fullName>
    </recommendedName>
</protein>
<keyword evidence="6 12" id="KW-0067">ATP-binding</keyword>
<keyword evidence="8 13" id="KW-0175">Coiled coil</keyword>
<dbReference type="EMBL" id="LR215973">
    <property type="protein sequence ID" value="VFB00213.1"/>
    <property type="molecule type" value="Genomic_DNA"/>
</dbReference>
<feature type="coiled-coil region" evidence="13">
    <location>
        <begin position="413"/>
        <end position="493"/>
    </location>
</feature>
<dbReference type="FunFam" id="3.40.50.300:FF:000010">
    <property type="entry name" value="Chaperone clpB 1, putative"/>
    <property type="match status" value="1"/>
</dbReference>
<dbReference type="NCBIfam" id="TIGR03346">
    <property type="entry name" value="chaperone_ClpB"/>
    <property type="match status" value="1"/>
</dbReference>
<dbReference type="Pfam" id="PF07724">
    <property type="entry name" value="AAA_2"/>
    <property type="match status" value="1"/>
</dbReference>
<dbReference type="InterPro" id="IPR017730">
    <property type="entry name" value="Chaperonin_ClpB"/>
</dbReference>
<evidence type="ECO:0000256" key="6">
    <source>
        <dbReference type="ARBA" id="ARBA00022840"/>
    </source>
</evidence>
<reference evidence="15 16" key="1">
    <citation type="submission" date="2019-02" db="EMBL/GenBank/DDBJ databases">
        <authorList>
            <consortium name="Pathogen Informatics"/>
        </authorList>
    </citation>
    <scope>NUCLEOTIDE SEQUENCE [LARGE SCALE GENOMIC DNA]</scope>
    <source>
        <strain evidence="15 16">3012STDY6756504</strain>
    </source>
</reference>
<comment type="subunit">
    <text evidence="13">Homohexamer; The oligomerization is ATP-dependent.</text>
</comment>
<evidence type="ECO:0000256" key="2">
    <source>
        <dbReference type="ARBA" id="ARBA00008675"/>
    </source>
</evidence>
<dbReference type="InterPro" id="IPR003959">
    <property type="entry name" value="ATPase_AAA_core"/>
</dbReference>
<dbReference type="InterPro" id="IPR003593">
    <property type="entry name" value="AAA+_ATPase"/>
</dbReference>
<dbReference type="InterPro" id="IPR028299">
    <property type="entry name" value="ClpA/B_CS2"/>
</dbReference>
<accession>A0A4U8W2T4</accession>
<dbReference type="PANTHER" id="PTHR11638:SF18">
    <property type="entry name" value="HEAT SHOCK PROTEIN 104"/>
    <property type="match status" value="1"/>
</dbReference>
<dbReference type="FunFam" id="3.40.50.300:FF:000120">
    <property type="entry name" value="ATP-dependent chaperone ClpB"/>
    <property type="match status" value="1"/>
</dbReference>
<dbReference type="GO" id="GO:0016887">
    <property type="term" value="F:ATP hydrolysis activity"/>
    <property type="evidence" value="ECO:0007669"/>
    <property type="project" value="InterPro"/>
</dbReference>
<evidence type="ECO:0000313" key="15">
    <source>
        <dbReference type="EMBL" id="VFB00213.1"/>
    </source>
</evidence>
<keyword evidence="4 11" id="KW-0677">Repeat</keyword>
<dbReference type="Pfam" id="PF00004">
    <property type="entry name" value="AAA"/>
    <property type="match status" value="1"/>
</dbReference>
<dbReference type="InterPro" id="IPR036628">
    <property type="entry name" value="Clp_N_dom_sf"/>
</dbReference>
<dbReference type="Gene3D" id="1.10.8.60">
    <property type="match status" value="1"/>
</dbReference>
<dbReference type="PANTHER" id="PTHR11638">
    <property type="entry name" value="ATP-DEPENDENT CLP PROTEASE"/>
    <property type="match status" value="1"/>
</dbReference>
<evidence type="ECO:0000256" key="7">
    <source>
        <dbReference type="ARBA" id="ARBA00023016"/>
    </source>
</evidence>
<dbReference type="InterPro" id="IPR027417">
    <property type="entry name" value="P-loop_NTPase"/>
</dbReference>
<dbReference type="GO" id="GO:0005737">
    <property type="term" value="C:cytoplasm"/>
    <property type="evidence" value="ECO:0007669"/>
    <property type="project" value="UniProtKB-SubCell"/>
</dbReference>
<keyword evidence="9 12" id="KW-0143">Chaperone</keyword>
<evidence type="ECO:0000256" key="3">
    <source>
        <dbReference type="ARBA" id="ARBA00017574"/>
    </source>
</evidence>
<dbReference type="Pfam" id="PF10431">
    <property type="entry name" value="ClpB_D2-small"/>
    <property type="match status" value="1"/>
</dbReference>
<dbReference type="Pfam" id="PF02861">
    <property type="entry name" value="Clp_N"/>
    <property type="match status" value="1"/>
</dbReference>
<dbReference type="Gene3D" id="1.10.1780.10">
    <property type="entry name" value="Clp, N-terminal domain"/>
    <property type="match status" value="1"/>
</dbReference>
<name>A0A4U8W2T4_9NOCA</name>
<dbReference type="Gene3D" id="3.40.50.300">
    <property type="entry name" value="P-loop containing nucleotide triphosphate hydrolases"/>
    <property type="match status" value="3"/>
</dbReference>
<dbReference type="PROSITE" id="PS51903">
    <property type="entry name" value="CLP_R"/>
    <property type="match status" value="1"/>
</dbReference>
<comment type="subunit">
    <text evidence="10">Homohexamer. The oligomerization is ATP-dependent.</text>
</comment>
<dbReference type="Pfam" id="PF17871">
    <property type="entry name" value="AAA_lid_9"/>
    <property type="match status" value="1"/>
</dbReference>
<evidence type="ECO:0000313" key="16">
    <source>
        <dbReference type="Proteomes" id="UP000290439"/>
    </source>
</evidence>
<dbReference type="AlphaFoldDB" id="A0A4U8W2T4"/>
<feature type="domain" description="Clp R" evidence="14">
    <location>
        <begin position="1"/>
        <end position="146"/>
    </location>
</feature>
<evidence type="ECO:0000256" key="8">
    <source>
        <dbReference type="ARBA" id="ARBA00023054"/>
    </source>
</evidence>
<dbReference type="PRINTS" id="PR00300">
    <property type="entry name" value="CLPPROTEASEA"/>
</dbReference>
<proteinExistence type="inferred from homology"/>
<keyword evidence="7 13" id="KW-0346">Stress response</keyword>
<dbReference type="GO" id="GO:0034605">
    <property type="term" value="P:cellular response to heat"/>
    <property type="evidence" value="ECO:0007669"/>
    <property type="project" value="TreeGrafter"/>
</dbReference>
<evidence type="ECO:0000256" key="4">
    <source>
        <dbReference type="ARBA" id="ARBA00022737"/>
    </source>
</evidence>
<evidence type="ECO:0000256" key="12">
    <source>
        <dbReference type="RuleBase" id="RU004432"/>
    </source>
</evidence>
<dbReference type="InterPro" id="IPR001270">
    <property type="entry name" value="ClpA/B"/>
</dbReference>
<organism evidence="15 16">
    <name type="scientific">Nocardia cyriacigeorgica</name>
    <dbReference type="NCBI Taxonomy" id="135487"/>
    <lineage>
        <taxon>Bacteria</taxon>
        <taxon>Bacillati</taxon>
        <taxon>Actinomycetota</taxon>
        <taxon>Actinomycetes</taxon>
        <taxon>Mycobacteriales</taxon>
        <taxon>Nocardiaceae</taxon>
        <taxon>Nocardia</taxon>
    </lineage>
</organism>
<dbReference type="CDD" id="cd19499">
    <property type="entry name" value="RecA-like_ClpB_Hsp104-like"/>
    <property type="match status" value="1"/>
</dbReference>
<keyword evidence="13" id="KW-0963">Cytoplasm</keyword>
<dbReference type="InterPro" id="IPR050130">
    <property type="entry name" value="ClpA_ClpB"/>
</dbReference>
<comment type="function">
    <text evidence="13">Part of a stress-induced multi-chaperone system, it is involved in the recovery of the cell from heat-induced damage, in cooperation with DnaK, DnaJ and GrpE.</text>
</comment>
<evidence type="ECO:0000256" key="10">
    <source>
        <dbReference type="ARBA" id="ARBA00026057"/>
    </source>
</evidence>
<evidence type="ECO:0000256" key="1">
    <source>
        <dbReference type="ARBA" id="ARBA00004496"/>
    </source>
</evidence>
<gene>
    <name evidence="15" type="primary">clpB_2</name>
    <name evidence="13" type="synonym">clpB</name>
    <name evidence="15" type="ORF">NCTC10797_04006</name>
</gene>
<dbReference type="SMART" id="SM00382">
    <property type="entry name" value="AAA"/>
    <property type="match status" value="2"/>
</dbReference>
<dbReference type="SMART" id="SM01086">
    <property type="entry name" value="ClpB_D2-small"/>
    <property type="match status" value="1"/>
</dbReference>
<keyword evidence="5 12" id="KW-0547">Nucleotide-binding</keyword>
<dbReference type="GO" id="GO:0042026">
    <property type="term" value="P:protein refolding"/>
    <property type="evidence" value="ECO:0007669"/>
    <property type="project" value="UniProtKB-UniRule"/>
</dbReference>
<evidence type="ECO:0000256" key="13">
    <source>
        <dbReference type="RuleBase" id="RU362034"/>
    </source>
</evidence>
<sequence length="851" mass="92592">MDSFNPTTKTQAALTAALQAASAAGNPEIRPAHLLVALLDQTDGIAAPLLKAVGTDPAVVRREAQEIIDRLPSATGATTTPQLGREALAAITAAQRLATEMGDEYVSTEHVMVGLAEGDSDITMLLTKYGATADALREAFTAVRGSARVTNPDPEGSYQALEKYSTDLTEAARSGKLDPVIGRDTEIRRVVQVLSRRTKNNPVLIGEPGVGKTAIVEGLAQRIVAGDVPESLRGKSVISLDLGAMVAGAKYRGEFEERLKAVLEDIKNSAGQIITFIDELHTIVGAGATGESAMDAGNMIKPMLARGELRLVGATTLEEYRQHIEKDAALERRFQQVLVGEPSVEDTVGILRGIKERYEVHHGVRITDSALVAAATLSDRYITSRFLPDKAIDLVDESASRLRMEIDSRPVEIDEVERAVRRLEIEEVALAKETDEASKQRLEKLRSELADAREKLNQLTTRWQNEKNAIDQVRVLKEELESLRGASERAERDGDLGKAAELRYGKIPALEKQLAEAEKASASAGDGEVMLKEEVGPDDIAEVVSSWTGIPVGRMLEGETQKLLRMEAELGRRVVGQDEAVRAVSDAVRRARAGVADPNRPTGSFMFVGPTGVGKTELAKALADFLFDDERAMVRIDMSEYSEKHSVARLVGAPPGYVGYDQGGQLTEAVRRRPYTVVLFDEIEKAHPDVFDILLAVLDEGRLTDGQGRTVDFRNTILILTSNLGAGGDRDFVMNAVRSAFKPEFLNRLDDVVMFHSLNEEQLESIVDIQLEQLQKRLSQRRLTLDVSGSARFWLAVRGYDPVYGARPLRRLIQQSIGDTLAKELLAGEITDGDTVKVGVSPDGDGLVVGK</sequence>
<evidence type="ECO:0000259" key="14">
    <source>
        <dbReference type="PROSITE" id="PS51903"/>
    </source>
</evidence>
<dbReference type="GO" id="GO:0005524">
    <property type="term" value="F:ATP binding"/>
    <property type="evidence" value="ECO:0007669"/>
    <property type="project" value="UniProtKB-UniRule"/>
</dbReference>
<dbReference type="CDD" id="cd00009">
    <property type="entry name" value="AAA"/>
    <property type="match status" value="1"/>
</dbReference>
<dbReference type="InterPro" id="IPR004176">
    <property type="entry name" value="Clp_R_N"/>
</dbReference>
<dbReference type="SUPFAM" id="SSF81923">
    <property type="entry name" value="Double Clp-N motif"/>
    <property type="match status" value="1"/>
</dbReference>